<dbReference type="AlphaFoldDB" id="A0A667YMG1"/>
<dbReference type="Pfam" id="PF06209">
    <property type="entry name" value="COBRA1"/>
    <property type="match status" value="1"/>
</dbReference>
<reference evidence="2" key="3">
    <citation type="submission" date="2025-09" db="UniProtKB">
        <authorList>
            <consortium name="Ensembl"/>
        </authorList>
    </citation>
    <scope>IDENTIFICATION</scope>
</reference>
<evidence type="ECO:0000256" key="1">
    <source>
        <dbReference type="SAM" id="MobiDB-lite"/>
    </source>
</evidence>
<dbReference type="Ensembl" id="ENSMMDT00005022867.1">
    <property type="protein sequence ID" value="ENSMMDP00005022371.1"/>
    <property type="gene ID" value="ENSMMDG00005010864.1"/>
</dbReference>
<name>A0A667YMG1_9TELE</name>
<feature type="compositionally biased region" description="Low complexity" evidence="1">
    <location>
        <begin position="628"/>
        <end position="642"/>
    </location>
</feature>
<sequence>MGFCKNHERIILSVKRDSSDPRSVCCGRFAYNGYLSETPHVGLLHARVNLDIYDQTDTKMFAGLPELGISNGEDLKETLTNCTEPLKAIDQFQTENGILLPTLQSALPFLDLHGTPRLEFHQSVFDELREKLMERVAIIAEGKEEDRYGKLEELLEKSFPLVKMPSIQPVVMQVLKHLPKVPEKKLKMVMADKELYKVCAVEVKRQIWQDNQALFGDEVSPLLKQYIVEKEAALFSSDLSILHNFFSPSPKMRRQGEVVLKLTQMIGKNVKLYDMVLQFLRTLFLRTRNVHYCTLRAELLMSLHDLDISEICSVDPCHKFTWCLDACIREKFVDAKRARELQGFLDGVKKGQEQVLGDLSMILCDPFACNTLVLSTVRNLQELLSQDALPRDSPDLMLLLRMLSLGQGAWDMIDSQVFKEPRLDLEVVTRFLPAMMSVVVDDHTFTVEQKLPSEEKSSLSYPTSLPDAFTRFLQENRVACEMGLYYVLHIAKQRNKNALQRLLPALVETHNDMAFGDIFLHLLTGHLTLLSDEFGSEEFCSVVFDGFLLTSFSSKENVHRHSLRMLLHLHHKVLPSYMETLMKTLEPPKQSSEPVKELYSQLTEKLEAHKKSPPPPDEAPTLDLGLHPVTVPTTASTPTTPL</sequence>
<organism evidence="2 3">
    <name type="scientific">Myripristis murdjan</name>
    <name type="common">pinecone soldierfish</name>
    <dbReference type="NCBI Taxonomy" id="586833"/>
    <lineage>
        <taxon>Eukaryota</taxon>
        <taxon>Metazoa</taxon>
        <taxon>Chordata</taxon>
        <taxon>Craniata</taxon>
        <taxon>Vertebrata</taxon>
        <taxon>Euteleostomi</taxon>
        <taxon>Actinopterygii</taxon>
        <taxon>Neopterygii</taxon>
        <taxon>Teleostei</taxon>
        <taxon>Neoteleostei</taxon>
        <taxon>Acanthomorphata</taxon>
        <taxon>Holocentriformes</taxon>
        <taxon>Holocentridae</taxon>
        <taxon>Myripristis</taxon>
    </lineage>
</organism>
<dbReference type="GO" id="GO:0032021">
    <property type="term" value="C:NELF complex"/>
    <property type="evidence" value="ECO:0007669"/>
    <property type="project" value="TreeGrafter"/>
</dbReference>
<dbReference type="InParanoid" id="A0A667YMG1"/>
<evidence type="ECO:0000313" key="3">
    <source>
        <dbReference type="Proteomes" id="UP000472263"/>
    </source>
</evidence>
<dbReference type="Proteomes" id="UP000472263">
    <property type="component" value="Chromosome 9"/>
</dbReference>
<reference evidence="2" key="2">
    <citation type="submission" date="2025-08" db="UniProtKB">
        <authorList>
            <consortium name="Ensembl"/>
        </authorList>
    </citation>
    <scope>IDENTIFICATION</scope>
</reference>
<dbReference type="PANTHER" id="PTHR13503">
    <property type="entry name" value="NEGATIVE ELONGATION FACTOR COMPLEX MEMBER B"/>
    <property type="match status" value="1"/>
</dbReference>
<accession>A0A667YMG1</accession>
<dbReference type="PANTHER" id="PTHR13503:SF3">
    <property type="entry name" value="NEGATIVE ELONGATION FACTOR B"/>
    <property type="match status" value="1"/>
</dbReference>
<dbReference type="InterPro" id="IPR010405">
    <property type="entry name" value="COBRA1"/>
</dbReference>
<protein>
    <submittedName>
        <fullName evidence="2">Negative elongation factor complex member B</fullName>
    </submittedName>
</protein>
<evidence type="ECO:0000313" key="2">
    <source>
        <dbReference type="Ensembl" id="ENSMMDP00005022371.1"/>
    </source>
</evidence>
<gene>
    <name evidence="2" type="primary">NELFB</name>
    <name evidence="2" type="synonym">nelfb</name>
</gene>
<feature type="region of interest" description="Disordered" evidence="1">
    <location>
        <begin position="586"/>
        <end position="642"/>
    </location>
</feature>
<keyword evidence="3" id="KW-1185">Reference proteome</keyword>
<proteinExistence type="predicted"/>
<dbReference type="GeneTree" id="ENSGT00390000012665"/>
<dbReference type="GO" id="GO:0034244">
    <property type="term" value="P:negative regulation of transcription elongation by RNA polymerase II"/>
    <property type="evidence" value="ECO:0007669"/>
    <property type="project" value="TreeGrafter"/>
</dbReference>
<reference evidence="2" key="1">
    <citation type="submission" date="2019-06" db="EMBL/GenBank/DDBJ databases">
        <authorList>
            <consortium name="Wellcome Sanger Institute Data Sharing"/>
        </authorList>
    </citation>
    <scope>NUCLEOTIDE SEQUENCE [LARGE SCALE GENOMIC DNA]</scope>
</reference>